<dbReference type="Proteomes" id="UP000886841">
    <property type="component" value="Unassembled WGS sequence"/>
</dbReference>
<keyword evidence="7" id="KW-0812">Transmembrane</keyword>
<keyword evidence="4 6" id="KW-0573">Peptidoglycan synthesis</keyword>
<dbReference type="InterPro" id="IPR038063">
    <property type="entry name" value="Transpep_catalytic_dom"/>
</dbReference>
<dbReference type="AlphaFoldDB" id="A0A9D1JFH6"/>
<evidence type="ECO:0000256" key="2">
    <source>
        <dbReference type="ARBA" id="ARBA00022679"/>
    </source>
</evidence>
<dbReference type="GO" id="GO:0008360">
    <property type="term" value="P:regulation of cell shape"/>
    <property type="evidence" value="ECO:0007669"/>
    <property type="project" value="UniProtKB-UniRule"/>
</dbReference>
<name>A0A9D1JFH6_9FIRM</name>
<keyword evidence="5 6" id="KW-0961">Cell wall biogenesis/degradation</keyword>
<dbReference type="Gene3D" id="2.40.440.10">
    <property type="entry name" value="L,D-transpeptidase catalytic domain-like"/>
    <property type="match status" value="1"/>
</dbReference>
<evidence type="ECO:0000256" key="4">
    <source>
        <dbReference type="ARBA" id="ARBA00022984"/>
    </source>
</evidence>
<evidence type="ECO:0000256" key="1">
    <source>
        <dbReference type="ARBA" id="ARBA00004752"/>
    </source>
</evidence>
<feature type="domain" description="L,D-TPase catalytic" evidence="8">
    <location>
        <begin position="356"/>
        <end position="487"/>
    </location>
</feature>
<feature type="active site" description="Nucleophile" evidence="6">
    <location>
        <position position="463"/>
    </location>
</feature>
<dbReference type="PROSITE" id="PS52029">
    <property type="entry name" value="LD_TPASE"/>
    <property type="match status" value="1"/>
</dbReference>
<dbReference type="GO" id="GO:0018104">
    <property type="term" value="P:peptidoglycan-protein cross-linking"/>
    <property type="evidence" value="ECO:0007669"/>
    <property type="project" value="TreeGrafter"/>
</dbReference>
<dbReference type="GO" id="GO:0016740">
    <property type="term" value="F:transferase activity"/>
    <property type="evidence" value="ECO:0007669"/>
    <property type="project" value="UniProtKB-KW"/>
</dbReference>
<dbReference type="EMBL" id="DVHU01000056">
    <property type="protein sequence ID" value="HIR92953.1"/>
    <property type="molecule type" value="Genomic_DNA"/>
</dbReference>
<keyword evidence="2" id="KW-0808">Transferase</keyword>
<keyword evidence="7" id="KW-0472">Membrane</keyword>
<dbReference type="GO" id="GO:0071555">
    <property type="term" value="P:cell wall organization"/>
    <property type="evidence" value="ECO:0007669"/>
    <property type="project" value="UniProtKB-UniRule"/>
</dbReference>
<dbReference type="Gene3D" id="3.10.20.800">
    <property type="match status" value="1"/>
</dbReference>
<dbReference type="PANTHER" id="PTHR30582">
    <property type="entry name" value="L,D-TRANSPEPTIDASE"/>
    <property type="match status" value="1"/>
</dbReference>
<dbReference type="GO" id="GO:0005576">
    <property type="term" value="C:extracellular region"/>
    <property type="evidence" value="ECO:0007669"/>
    <property type="project" value="TreeGrafter"/>
</dbReference>
<proteinExistence type="predicted"/>
<evidence type="ECO:0000256" key="6">
    <source>
        <dbReference type="PROSITE-ProRule" id="PRU01373"/>
    </source>
</evidence>
<dbReference type="Pfam" id="PF12229">
    <property type="entry name" value="PG_binding_4"/>
    <property type="match status" value="1"/>
</dbReference>
<organism evidence="9 10">
    <name type="scientific">Candidatus Egerieimonas intestinavium</name>
    <dbReference type="NCBI Taxonomy" id="2840777"/>
    <lineage>
        <taxon>Bacteria</taxon>
        <taxon>Bacillati</taxon>
        <taxon>Bacillota</taxon>
        <taxon>Clostridia</taxon>
        <taxon>Lachnospirales</taxon>
        <taxon>Lachnospiraceae</taxon>
        <taxon>Lachnospiraceae incertae sedis</taxon>
        <taxon>Candidatus Egerieimonas</taxon>
    </lineage>
</organism>
<gene>
    <name evidence="9" type="ORF">IAB98_06005</name>
</gene>
<dbReference type="CDD" id="cd16913">
    <property type="entry name" value="YkuD_like"/>
    <property type="match status" value="1"/>
</dbReference>
<keyword evidence="7" id="KW-1133">Transmembrane helix</keyword>
<feature type="transmembrane region" description="Helical" evidence="7">
    <location>
        <begin position="12"/>
        <end position="35"/>
    </location>
</feature>
<comment type="pathway">
    <text evidence="1 6">Cell wall biogenesis; peptidoglycan biosynthesis.</text>
</comment>
<protein>
    <submittedName>
        <fullName evidence="9">L,D-transpeptidase</fullName>
    </submittedName>
</protein>
<dbReference type="InterPro" id="IPR038054">
    <property type="entry name" value="LD_TPept-like_central_sf"/>
</dbReference>
<dbReference type="SUPFAM" id="SSF141523">
    <property type="entry name" value="L,D-transpeptidase catalytic domain-like"/>
    <property type="match status" value="1"/>
</dbReference>
<accession>A0A9D1JFH6</accession>
<dbReference type="SUPFAM" id="SSF143985">
    <property type="entry name" value="L,D-transpeptidase pre-catalytic domain-like"/>
    <property type="match status" value="1"/>
</dbReference>
<evidence type="ECO:0000256" key="3">
    <source>
        <dbReference type="ARBA" id="ARBA00022960"/>
    </source>
</evidence>
<evidence type="ECO:0000259" key="8">
    <source>
        <dbReference type="PROSITE" id="PS52029"/>
    </source>
</evidence>
<evidence type="ECO:0000256" key="5">
    <source>
        <dbReference type="ARBA" id="ARBA00023316"/>
    </source>
</evidence>
<feature type="active site" description="Proton donor/acceptor" evidence="6">
    <location>
        <position position="439"/>
    </location>
</feature>
<evidence type="ECO:0000313" key="10">
    <source>
        <dbReference type="Proteomes" id="UP000886841"/>
    </source>
</evidence>
<comment type="caution">
    <text evidence="9">The sequence shown here is derived from an EMBL/GenBank/DDBJ whole genome shotgun (WGS) entry which is preliminary data.</text>
</comment>
<dbReference type="InterPro" id="IPR022029">
    <property type="entry name" value="YoaR-like_PG-bd"/>
</dbReference>
<reference evidence="9" key="1">
    <citation type="submission" date="2020-10" db="EMBL/GenBank/DDBJ databases">
        <authorList>
            <person name="Gilroy R."/>
        </authorList>
    </citation>
    <scope>NUCLEOTIDE SEQUENCE</scope>
    <source>
        <strain evidence="9">ChiSxjej1B13-7041</strain>
    </source>
</reference>
<sequence length="499" mass="56218">METKAKKSKKKVVILSVVLGVLVILLAFTAFYGYMAMKYSKTFYPHTIINNIDYSGMTPEEVEENLIGANGEYTLTVKFRNGQTETLSGADFQYSYILDGSVYDFLEEQNPLLWIAEQGKSHEYTISGSPVYNKEHLTSLVESLPQLQSANMEAPVDAELVYENNQYTVTPHSEGTTLIPNQVVDAVAEAVANREPEIDIDALGLYQGPQTRSDEGSLLNTQAQQLNEWANAHITYNLPDGSTMEVTPELLKSWLIQNEDGTYSKNDDYFNDQIKAFLREMGQKVDNVRKERLFDSTNSGTITIPVGEYNTYGYETDEAAEAEVLKQLINEHQVTAKEPEYLHREKGTENHGLGTTYLEINLTAQHLWFYKDGQLAFETDNMVSGKMTTWRYTPPGAYRIANKERNHIMKGTNSKGQIIYQTPCDYWMLIIPELGVGLHDSEGNGVRSNWSKTAYINNGSHGCINMKDAEAAQLYSMLDTGTPVIMYYTEPYNLVPEEG</sequence>
<reference evidence="9" key="2">
    <citation type="journal article" date="2021" name="PeerJ">
        <title>Extensive microbial diversity within the chicken gut microbiome revealed by metagenomics and culture.</title>
        <authorList>
            <person name="Gilroy R."/>
            <person name="Ravi A."/>
            <person name="Getino M."/>
            <person name="Pursley I."/>
            <person name="Horton D.L."/>
            <person name="Alikhan N.F."/>
            <person name="Baker D."/>
            <person name="Gharbi K."/>
            <person name="Hall N."/>
            <person name="Watson M."/>
            <person name="Adriaenssens E.M."/>
            <person name="Foster-Nyarko E."/>
            <person name="Jarju S."/>
            <person name="Secka A."/>
            <person name="Antonio M."/>
            <person name="Oren A."/>
            <person name="Chaudhuri R.R."/>
            <person name="La Ragione R."/>
            <person name="Hildebrand F."/>
            <person name="Pallen M.J."/>
        </authorList>
    </citation>
    <scope>NUCLEOTIDE SEQUENCE</scope>
    <source>
        <strain evidence="9">ChiSxjej1B13-7041</strain>
    </source>
</reference>
<dbReference type="GO" id="GO:0071972">
    <property type="term" value="F:peptidoglycan L,D-transpeptidase activity"/>
    <property type="evidence" value="ECO:0007669"/>
    <property type="project" value="TreeGrafter"/>
</dbReference>
<dbReference type="InterPro" id="IPR005490">
    <property type="entry name" value="LD_TPept_cat_dom"/>
</dbReference>
<evidence type="ECO:0000313" key="9">
    <source>
        <dbReference type="EMBL" id="HIR92953.1"/>
    </source>
</evidence>
<keyword evidence="3 6" id="KW-0133">Cell shape</keyword>
<dbReference type="InterPro" id="IPR050979">
    <property type="entry name" value="LD-transpeptidase"/>
</dbReference>
<dbReference type="PANTHER" id="PTHR30582:SF33">
    <property type="entry name" value="EXPORTED PROTEIN"/>
    <property type="match status" value="1"/>
</dbReference>
<dbReference type="Pfam" id="PF03734">
    <property type="entry name" value="YkuD"/>
    <property type="match status" value="1"/>
</dbReference>
<evidence type="ECO:0000256" key="7">
    <source>
        <dbReference type="SAM" id="Phobius"/>
    </source>
</evidence>